<evidence type="ECO:0008006" key="9">
    <source>
        <dbReference type="Google" id="ProtNLM"/>
    </source>
</evidence>
<evidence type="ECO:0000313" key="7">
    <source>
        <dbReference type="EMBL" id="KAF7132962.1"/>
    </source>
</evidence>
<feature type="region of interest" description="Disordered" evidence="4">
    <location>
        <begin position="1113"/>
        <end position="1135"/>
    </location>
</feature>
<evidence type="ECO:0000256" key="1">
    <source>
        <dbReference type="ARBA" id="ARBA00022553"/>
    </source>
</evidence>
<dbReference type="Pfam" id="PF06920">
    <property type="entry name" value="DHR-2_Lobe_A"/>
    <property type="match status" value="1"/>
</dbReference>
<feature type="compositionally biased region" description="Polar residues" evidence="4">
    <location>
        <begin position="393"/>
        <end position="404"/>
    </location>
</feature>
<evidence type="ECO:0000256" key="4">
    <source>
        <dbReference type="SAM" id="MobiDB-lite"/>
    </source>
</evidence>
<dbReference type="Gene3D" id="1.25.40.410">
    <property type="match status" value="1"/>
</dbReference>
<dbReference type="Gene3D" id="2.60.40.150">
    <property type="entry name" value="C2 domain"/>
    <property type="match status" value="1"/>
</dbReference>
<dbReference type="CDD" id="cd08679">
    <property type="entry name" value="C2_DOCK180_related"/>
    <property type="match status" value="1"/>
</dbReference>
<keyword evidence="8" id="KW-1185">Reference proteome</keyword>
<keyword evidence="1" id="KW-0597">Phosphoprotein</keyword>
<dbReference type="Pfam" id="PF20422">
    <property type="entry name" value="DHR-2_Lobe_B"/>
    <property type="match status" value="1"/>
</dbReference>
<dbReference type="Proteomes" id="UP000626092">
    <property type="component" value="Unassembled WGS sequence"/>
</dbReference>
<dbReference type="Pfam" id="PF20421">
    <property type="entry name" value="DHR-2_Lobe_C"/>
    <property type="match status" value="1"/>
</dbReference>
<reference evidence="7" key="1">
    <citation type="submission" date="2019-11" db="EMBL/GenBank/DDBJ databases">
        <authorList>
            <person name="Liu Y."/>
            <person name="Hou J."/>
            <person name="Li T.-Q."/>
            <person name="Guan C.-H."/>
            <person name="Wu X."/>
            <person name="Wu H.-Z."/>
            <person name="Ling F."/>
            <person name="Zhang R."/>
            <person name="Shi X.-G."/>
            <person name="Ren J.-P."/>
            <person name="Chen E.-F."/>
            <person name="Sun J.-M."/>
        </authorList>
    </citation>
    <scope>NUCLEOTIDE SEQUENCE</scope>
    <source>
        <strain evidence="7">Adult_tree_wgs_1</strain>
        <tissue evidence="7">Leaves</tissue>
    </source>
</reference>
<dbReference type="InterPro" id="IPR046769">
    <property type="entry name" value="DOCKER_Lobe_A"/>
</dbReference>
<gene>
    <name evidence="7" type="ORF">RHSIM_Rhsim09G0069300</name>
</gene>
<evidence type="ECO:0000259" key="6">
    <source>
        <dbReference type="PROSITE" id="PS51651"/>
    </source>
</evidence>
<feature type="domain" description="DOCKER" evidence="6">
    <location>
        <begin position="1458"/>
        <end position="1907"/>
    </location>
</feature>
<dbReference type="PANTHER" id="PTHR23317:SF76">
    <property type="entry name" value="LD20667P"/>
    <property type="match status" value="1"/>
</dbReference>
<feature type="region of interest" description="Disordered" evidence="4">
    <location>
        <begin position="393"/>
        <end position="436"/>
    </location>
</feature>
<comment type="similarity">
    <text evidence="3">Belongs to the DOCK family.</text>
</comment>
<dbReference type="InterPro" id="IPR046773">
    <property type="entry name" value="DOCKER_Lobe_C"/>
</dbReference>
<feature type="domain" description="C2 DOCK-type" evidence="5">
    <location>
        <begin position="477"/>
        <end position="636"/>
    </location>
</feature>
<dbReference type="InterPro" id="IPR043162">
    <property type="entry name" value="DOCK_C_lobe_C"/>
</dbReference>
<dbReference type="Pfam" id="PF14429">
    <property type="entry name" value="DOCK-C2"/>
    <property type="match status" value="1"/>
</dbReference>
<dbReference type="InterPro" id="IPR026791">
    <property type="entry name" value="DOCK"/>
</dbReference>
<name>A0A834LF05_RHOSS</name>
<dbReference type="InterPro" id="IPR046770">
    <property type="entry name" value="DOCKER_Lobe_B"/>
</dbReference>
<dbReference type="OrthoDB" id="47328at2759"/>
<keyword evidence="2" id="KW-0344">Guanine-nucleotide releasing factor</keyword>
<feature type="compositionally biased region" description="Polar residues" evidence="4">
    <location>
        <begin position="418"/>
        <end position="434"/>
    </location>
</feature>
<dbReference type="InterPro" id="IPR027007">
    <property type="entry name" value="C2_DOCK-type_domain"/>
</dbReference>
<dbReference type="GO" id="GO:0005085">
    <property type="term" value="F:guanyl-nucleotide exchange factor activity"/>
    <property type="evidence" value="ECO:0007669"/>
    <property type="project" value="UniProtKB-KW"/>
</dbReference>
<dbReference type="Gene3D" id="1.20.58.740">
    <property type="match status" value="1"/>
</dbReference>
<dbReference type="GO" id="GO:0007264">
    <property type="term" value="P:small GTPase-mediated signal transduction"/>
    <property type="evidence" value="ECO:0007669"/>
    <property type="project" value="InterPro"/>
</dbReference>
<dbReference type="CDD" id="cd11684">
    <property type="entry name" value="DHR2_DOCK"/>
    <property type="match status" value="1"/>
</dbReference>
<evidence type="ECO:0000259" key="5">
    <source>
        <dbReference type="PROSITE" id="PS51650"/>
    </source>
</evidence>
<dbReference type="SUPFAM" id="SSF48371">
    <property type="entry name" value="ARM repeat"/>
    <property type="match status" value="1"/>
</dbReference>
<evidence type="ECO:0000256" key="2">
    <source>
        <dbReference type="ARBA" id="ARBA00022658"/>
    </source>
</evidence>
<proteinExistence type="inferred from homology"/>
<dbReference type="EMBL" id="WJXA01000009">
    <property type="protein sequence ID" value="KAF7132962.1"/>
    <property type="molecule type" value="Genomic_DNA"/>
</dbReference>
<dbReference type="PROSITE" id="PS51650">
    <property type="entry name" value="C2_DOCK"/>
    <property type="match status" value="1"/>
</dbReference>
<dbReference type="InterPro" id="IPR043161">
    <property type="entry name" value="DOCK_C_lobe_A"/>
</dbReference>
<dbReference type="PANTHER" id="PTHR23317">
    <property type="entry name" value="DEDICATOR OF CYTOKINESIS DOCK"/>
    <property type="match status" value="1"/>
</dbReference>
<dbReference type="InterPro" id="IPR016024">
    <property type="entry name" value="ARM-type_fold"/>
</dbReference>
<organism evidence="7 8">
    <name type="scientific">Rhododendron simsii</name>
    <name type="common">Sims's rhododendron</name>
    <dbReference type="NCBI Taxonomy" id="118357"/>
    <lineage>
        <taxon>Eukaryota</taxon>
        <taxon>Viridiplantae</taxon>
        <taxon>Streptophyta</taxon>
        <taxon>Embryophyta</taxon>
        <taxon>Tracheophyta</taxon>
        <taxon>Spermatophyta</taxon>
        <taxon>Magnoliopsida</taxon>
        <taxon>eudicotyledons</taxon>
        <taxon>Gunneridae</taxon>
        <taxon>Pentapetalae</taxon>
        <taxon>asterids</taxon>
        <taxon>Ericales</taxon>
        <taxon>Ericaceae</taxon>
        <taxon>Ericoideae</taxon>
        <taxon>Rhodoreae</taxon>
        <taxon>Rhododendron</taxon>
    </lineage>
</organism>
<protein>
    <recommendedName>
        <fullName evidence="9">Guanine nucleotide exchange factor SPIKE 1</fullName>
    </recommendedName>
</protein>
<dbReference type="InterPro" id="IPR035892">
    <property type="entry name" value="C2_domain_sf"/>
</dbReference>
<dbReference type="FunFam" id="1.20.58.740:FF:000005">
    <property type="entry name" value="Guanine nucleotide exchange factor SPIKE 1"/>
    <property type="match status" value="1"/>
</dbReference>
<evidence type="ECO:0000256" key="3">
    <source>
        <dbReference type="PROSITE-ProRule" id="PRU00983"/>
    </source>
</evidence>
<dbReference type="InterPro" id="IPR027357">
    <property type="entry name" value="DOCKER_dom"/>
</dbReference>
<sequence length="1909" mass="216110">MENGIAVVFLVKGAQEEISEWIRENILDENLEQWPHLNELVQCYRTDWVKDENKYGRYDSISPISFQNQIFEGPDTDIETEIHLASARQTKIDDATDDDIPSTSGRQFADATISESLRSKVSKHLGESPLPAYEPVFDWENERSMIFGQRIPEPYIAQYGSGLKISVKVLSLSFQAGLVEPFYGTICLYNRERREKLSEDFIFRILPSEMQDANSSGESRGIFYLDAPSASVSLLIQLEKPASEEGGVAPSVYSRKEPVHLTEREKQKLQVWSRIMPYRESFAWAIVPLFDNNIAVASGGSASPSSPLAPSISGLTSQEGVSKSSAKITLDGKAGYSSGSSVVVEISNLNKVKEGYTEDSLQDPKRKVHKPVKGVLRLEIEKLQAGPVDFENISESGSVTNDSVDTGDRTADGPFTKCPSNGSDGSRTGDSKWNSCDGKEIHRNGLNAQSNPDISADDFQAFDFRTMTRNEPFLQLFHCLYVYPLTVTLSRKRNLFIRIEHRKDDADVRRQPLEAMHPREPGVLLQKWAQTQVAVGARVACYHDEIKVSLPAIWTPLHHLLFTFYHVDLQTKLEAPKPVVIGYAALPLSTHAQLRSEISLPIMKELVPHYLQETGKERLDYLEDGQNVFRLRLRLCSSLYPISERIRDFFLEYDRHTLRTSPPWGSELLEAINSLKNVDSTALLQFLQPILNMLLHLIGNGGETLQVAAFRAMVNILTRYASIVMVMILTFRVQQESVDEAERNRFLVNYVDYAFDDFGGRQPPVYPGLSTVWGSLARSKAKGYRVGPVYDDVLAMAWFFLELVVKSMALEQIRLFYHNIPLGEDVPPMQLKEGVFRCIMQLYDCLLTEVHERCKKGLSLAKRLNSSLAFFCYDLLSVIEPRQVFELVSLYLDKFSGVCQPVLHDCKLTFLQILCDHDLFVEMPGRDPSDRVYDYKIEPLALQDQRHFEHKVKGEEGSTMDFFLPMMHESFISNLFTHSRNYLSSVLIQELFLTWDHDDLSQRAKAARILVFLLCKHEFDARYQKPEDKLYIAQLYFPLVGQILDEMPVFYNLNAIEKREVLIVVLQIVRNLDDTSLVKAWQQSIARTRLFFKLLEECLILFEHRKQADSMVVGSSSRSPVGDGTGPTSPKYSDRLSPAINHYLTEASRQEVRPSGTPENGYLWQRVNSQLSSPSQPYSLREALAQAQSSRIGASSQALRESLHPILRQKLELWEENLSAAVSLQVLEITEKFSTTAASHSIATDYGKLDCITSIFTSFFSRSQPLEFLKALFPVFNSVFNLHGATLMARENDRFLKQIAFHLLRLAVFRNDNIRKRAVIGLQILVRSSFSHFMQTARLRVMLTITLSELLSDVQVTQMKSDGTLEESGEARRLRKSLEEMADESKIHMLLRECGLPENALVAKSERSAEDQWSWSEVKYLSGNLLMALDASLEHALVTPVMNMDRYAAAESFYKLAMAFAPVPDLHIMWLLHLCDAHQEMQSWAEAAQCAVAVAGVVMQALVSRNDGVWSSDHVSALRKICPMVNSEITSEASAAEVEGYGASKLTVDSAVKYLQLANKLFSQAELYHFCASILELVIPVYKSRRAYGQLAKSHTMLTNIYESILEQESSPIPFTDATYYRVGFYGERFGKLDRKEYVYREPRDVRLGDIMEKLSHIYESRMDANHTLHIIPDSRQVKADELQPGVCYLQITAVDPVMEDEDLGSRRERIFSLSTGSVRARVFDRFLFDTPFTKNGKTQGGLEDQWKRRTVLQTEGSFPALVNRLFVTKSESLEFSPVENAIGMIETRTAALRNELEEPRSSEGDQLPRLQSLQRILQGSVAVQVNSGVLSVCTAFLSGEPATRLRSQELQQLIAALLEFMAVCKRAIRVHFRLIGEEDQEFHTQLVNGFQSLTAELSHYIPAILSEL</sequence>
<dbReference type="PROSITE" id="PS51651">
    <property type="entry name" value="DOCKER"/>
    <property type="match status" value="1"/>
</dbReference>
<evidence type="ECO:0000313" key="8">
    <source>
        <dbReference type="Proteomes" id="UP000626092"/>
    </source>
</evidence>
<accession>A0A834LF05</accession>
<comment type="caution">
    <text evidence="7">The sequence shown here is derived from an EMBL/GenBank/DDBJ whole genome shotgun (WGS) entry which is preliminary data.</text>
</comment>